<dbReference type="Pfam" id="PF01979">
    <property type="entry name" value="Amidohydro_1"/>
    <property type="match status" value="1"/>
</dbReference>
<evidence type="ECO:0000256" key="7">
    <source>
        <dbReference type="ARBA" id="ARBA00022723"/>
    </source>
</evidence>
<dbReference type="EC" id="3.5.2.5" evidence="6"/>
<dbReference type="SUPFAM" id="SSF51556">
    <property type="entry name" value="Metallo-dependent hydrolases"/>
    <property type="match status" value="1"/>
</dbReference>
<dbReference type="InterPro" id="IPR006680">
    <property type="entry name" value="Amidohydro-rel"/>
</dbReference>
<dbReference type="InterPro" id="IPR017593">
    <property type="entry name" value="Allantoinase"/>
</dbReference>
<dbReference type="EMBL" id="LK023368">
    <property type="protein sequence ID" value="CDS12587.1"/>
    <property type="molecule type" value="Genomic_DNA"/>
</dbReference>
<organism evidence="11">
    <name type="scientific">Lichtheimia ramosa</name>
    <dbReference type="NCBI Taxonomy" id="688394"/>
    <lineage>
        <taxon>Eukaryota</taxon>
        <taxon>Fungi</taxon>
        <taxon>Fungi incertae sedis</taxon>
        <taxon>Mucoromycota</taxon>
        <taxon>Mucoromycotina</taxon>
        <taxon>Mucoromycetes</taxon>
        <taxon>Mucorales</taxon>
        <taxon>Lichtheimiaceae</taxon>
        <taxon>Lichtheimia</taxon>
    </lineage>
</organism>
<sequence length="466" mass="51356">MSDRRWLVIKASKALLSSDSQVAPASVLVDRSTGKIVKVVQGQEELQQEDAEVLELSPSQVLFPGLLDAHVHLNEPGRTDWEGFETGTRAAAAGGISTVIDMPLNAIPPTTTVANLDTKLDAAKGQCHVDVGFWGGVIPDNAEDLPGLMERGVRGFKCFLIESGVDEFPCVNEAQVRLAMDKMINSDKVLLFHAEMEGEDDHSHEDVHADARTYASFLNSRPQKLETNAIEMIIRLTREYAQAGKPVKTHIVHLSAANALPSIRAAKKEGLPLTVETCFHYLNFSAEAIEDGATQFKCCPPIREASNRELLWEALLDGTIDYVVSDHSPCTAQLKKLDLGHFGQAWGGIASVQFGLPVLWSEGRNRGVTLQQLVRWLIEKPAERTQLNNKKSKIAEGYDADFCIWRPDAPFDIKVQDVHFKNKVSPYIGHTLYGAVDRTIVRGNTAFDRESAQQFASKPHGESILI</sequence>
<evidence type="ECO:0000256" key="1">
    <source>
        <dbReference type="ARBA" id="ARBA00001756"/>
    </source>
</evidence>
<dbReference type="OrthoDB" id="10258955at2759"/>
<evidence type="ECO:0000256" key="2">
    <source>
        <dbReference type="ARBA" id="ARBA00001947"/>
    </source>
</evidence>
<evidence type="ECO:0000256" key="8">
    <source>
        <dbReference type="ARBA" id="ARBA00022801"/>
    </source>
</evidence>
<dbReference type="Gene3D" id="3.20.20.140">
    <property type="entry name" value="Metal-dependent hydrolases"/>
    <property type="match status" value="1"/>
</dbReference>
<keyword evidence="9" id="KW-0862">Zinc</keyword>
<accession>A0A077X0M5</accession>
<evidence type="ECO:0000259" key="10">
    <source>
        <dbReference type="Pfam" id="PF01979"/>
    </source>
</evidence>
<dbReference type="GO" id="GO:0004038">
    <property type="term" value="F:allantoinase activity"/>
    <property type="evidence" value="ECO:0007669"/>
    <property type="project" value="UniProtKB-EC"/>
</dbReference>
<gene>
    <name evidence="11" type="ORF">LRAMOSA04773</name>
</gene>
<dbReference type="UniPathway" id="UPA00395">
    <property type="reaction ID" value="UER00653"/>
</dbReference>
<dbReference type="GO" id="GO:0050897">
    <property type="term" value="F:cobalt ion binding"/>
    <property type="evidence" value="ECO:0007669"/>
    <property type="project" value="InterPro"/>
</dbReference>
<dbReference type="NCBIfam" id="TIGR03178">
    <property type="entry name" value="allantoinase"/>
    <property type="match status" value="1"/>
</dbReference>
<keyword evidence="8" id="KW-0378">Hydrolase</keyword>
<dbReference type="InterPro" id="IPR050138">
    <property type="entry name" value="DHOase/Allantoinase_Hydrolase"/>
</dbReference>
<comment type="similarity">
    <text evidence="4">Belongs to the metallo-dependent hydrolases superfamily. Allantoinase family.</text>
</comment>
<dbReference type="GO" id="GO:0008270">
    <property type="term" value="F:zinc ion binding"/>
    <property type="evidence" value="ECO:0007669"/>
    <property type="project" value="InterPro"/>
</dbReference>
<dbReference type="InterPro" id="IPR018228">
    <property type="entry name" value="DNase_TatD-rel_CS"/>
</dbReference>
<dbReference type="GO" id="GO:0006145">
    <property type="term" value="P:purine nucleobase catabolic process"/>
    <property type="evidence" value="ECO:0007669"/>
    <property type="project" value="TreeGrafter"/>
</dbReference>
<reference evidence="11" key="1">
    <citation type="journal article" date="2014" name="Genome Announc.">
        <title>De novo whole-genome sequence and genome annotation of Lichtheimia ramosa.</title>
        <authorList>
            <person name="Linde J."/>
            <person name="Schwartze V."/>
            <person name="Binder U."/>
            <person name="Lass-Florl C."/>
            <person name="Voigt K."/>
            <person name="Horn F."/>
        </authorList>
    </citation>
    <scope>NUCLEOTIDE SEQUENCE</scope>
    <source>
        <strain evidence="11">JMRC FSU:6197</strain>
    </source>
</reference>
<dbReference type="GO" id="GO:0005737">
    <property type="term" value="C:cytoplasm"/>
    <property type="evidence" value="ECO:0007669"/>
    <property type="project" value="TreeGrafter"/>
</dbReference>
<dbReference type="GO" id="GO:0009442">
    <property type="term" value="P:allantoin assimilation pathway"/>
    <property type="evidence" value="ECO:0007669"/>
    <property type="project" value="EnsemblFungi"/>
</dbReference>
<evidence type="ECO:0000313" key="11">
    <source>
        <dbReference type="EMBL" id="CDS12587.1"/>
    </source>
</evidence>
<dbReference type="PROSITE" id="PS01137">
    <property type="entry name" value="TATD_1"/>
    <property type="match status" value="1"/>
</dbReference>
<dbReference type="PANTHER" id="PTHR43668:SF2">
    <property type="entry name" value="ALLANTOINASE"/>
    <property type="match status" value="1"/>
</dbReference>
<dbReference type="InterPro" id="IPR032466">
    <property type="entry name" value="Metal_Hydrolase"/>
</dbReference>
<dbReference type="InterPro" id="IPR002195">
    <property type="entry name" value="Dihydroorotase_CS"/>
</dbReference>
<proteinExistence type="inferred from homology"/>
<protein>
    <recommendedName>
        <fullName evidence="6">allantoinase</fullName>
        <ecNumber evidence="6">3.5.2.5</ecNumber>
    </recommendedName>
</protein>
<comment type="cofactor">
    <cofactor evidence="2">
        <name>Zn(2+)</name>
        <dbReference type="ChEBI" id="CHEBI:29105"/>
    </cofactor>
</comment>
<feature type="domain" description="Amidohydrolase-related" evidence="10">
    <location>
        <begin position="61"/>
        <end position="445"/>
    </location>
</feature>
<dbReference type="PROSITE" id="PS00482">
    <property type="entry name" value="DIHYDROOROTASE_1"/>
    <property type="match status" value="1"/>
</dbReference>
<evidence type="ECO:0000256" key="3">
    <source>
        <dbReference type="ARBA" id="ARBA00004968"/>
    </source>
</evidence>
<name>A0A077X0M5_9FUNG</name>
<evidence type="ECO:0000256" key="6">
    <source>
        <dbReference type="ARBA" id="ARBA00012863"/>
    </source>
</evidence>
<comment type="catalytic activity">
    <reaction evidence="1">
        <text>(S)-allantoin + H2O = allantoate + H(+)</text>
        <dbReference type="Rhea" id="RHEA:17029"/>
        <dbReference type="ChEBI" id="CHEBI:15377"/>
        <dbReference type="ChEBI" id="CHEBI:15378"/>
        <dbReference type="ChEBI" id="CHEBI:15678"/>
        <dbReference type="ChEBI" id="CHEBI:17536"/>
        <dbReference type="EC" id="3.5.2.5"/>
    </reaction>
</comment>
<evidence type="ECO:0000256" key="9">
    <source>
        <dbReference type="ARBA" id="ARBA00022833"/>
    </source>
</evidence>
<dbReference type="FunFam" id="3.20.20.140:FF:000032">
    <property type="entry name" value="Allantoinase Dal1"/>
    <property type="match status" value="1"/>
</dbReference>
<evidence type="ECO:0000256" key="5">
    <source>
        <dbReference type="ARBA" id="ARBA00011881"/>
    </source>
</evidence>
<dbReference type="SUPFAM" id="SSF51338">
    <property type="entry name" value="Composite domain of metallo-dependent hydrolases"/>
    <property type="match status" value="1"/>
</dbReference>
<comment type="pathway">
    <text evidence="3">Nitrogen metabolism; (S)-allantoin degradation; allantoate from (S)-allantoin: step 1/1.</text>
</comment>
<evidence type="ECO:0000256" key="4">
    <source>
        <dbReference type="ARBA" id="ARBA00010368"/>
    </source>
</evidence>
<comment type="subunit">
    <text evidence="5">Homotetramer.</text>
</comment>
<dbReference type="AlphaFoldDB" id="A0A077X0M5"/>
<dbReference type="InterPro" id="IPR011059">
    <property type="entry name" value="Metal-dep_hydrolase_composite"/>
</dbReference>
<keyword evidence="7" id="KW-0479">Metal-binding</keyword>
<dbReference type="PANTHER" id="PTHR43668">
    <property type="entry name" value="ALLANTOINASE"/>
    <property type="match status" value="1"/>
</dbReference>